<feature type="compositionally biased region" description="Low complexity" evidence="1">
    <location>
        <begin position="70"/>
        <end position="84"/>
    </location>
</feature>
<sequence>MEEENQRPKDMTPETWALVEDLFPRSLNRSSAHPHLPSSSGHASDMATYDGSEAAASDGDQSYSVVDGISSTSETPSLLTPPLTNTDDEEFEDIEDEYEDEDGSSVATPSGWGSTPAHSVDSEHDQEVYDHDEYEDESEEEEASEEESEDERNYVQSRGVDWPESTSNPAQFDRVEQQNNHNGVPRHHPCSDATHIFDEPESYDDHETNHHDEEMPGDESREAPANTSPQNTPSHLAQTHADVLRRAIETITQQNEMISALSQSRPAYTQPGAVPGQGKPKKKEGKQKLPRSQGFSNRLAQLMEKYPDIFHVLVLVILSLVATALTFPYIDTCLGISTQVQEGAVTGRVQTIITPVATPVICAKTPVVSTSPEGVQYFESHSRAPQNMDDFITQLTCAKAQGMSESDDVQVHVVGDHHMVVRLPNRLVSVRDGNKFDIKVTRENNGLPFDLYKLFDGVFTLRLAPEDAYGPMNITVSALSKPKLTKVTGVDFGTPWLKIASWKRATQSLSQTLRGDLADAKTGLSKVYIKLTFDFRSMYDAWGMYTNKTSADATSNRISNLFDRAVSRAKKSVARSREASDGFFKKAKESLRQSSDQLRAEAQLMRRKARRSASSMMSAAQERAQQLRAPAFSFDLKAKFRDLRKNLTAST</sequence>
<feature type="compositionally biased region" description="Acidic residues" evidence="1">
    <location>
        <begin position="86"/>
        <end position="103"/>
    </location>
</feature>
<organism evidence="2 3">
    <name type="scientific">Trichophyton verrucosum (strain HKI 0517)</name>
    <dbReference type="NCBI Taxonomy" id="663202"/>
    <lineage>
        <taxon>Eukaryota</taxon>
        <taxon>Fungi</taxon>
        <taxon>Dikarya</taxon>
        <taxon>Ascomycota</taxon>
        <taxon>Pezizomycotina</taxon>
        <taxon>Eurotiomycetes</taxon>
        <taxon>Eurotiomycetidae</taxon>
        <taxon>Onygenales</taxon>
        <taxon>Arthrodermataceae</taxon>
        <taxon>Trichophyton</taxon>
    </lineage>
</organism>
<feature type="compositionally biased region" description="Basic and acidic residues" evidence="1">
    <location>
        <begin position="120"/>
        <end position="131"/>
    </location>
</feature>
<name>D4DCG4_TRIVH</name>
<dbReference type="KEGG" id="tve:TRV_04817"/>
<feature type="compositionally biased region" description="Basic and acidic residues" evidence="1">
    <location>
        <begin position="195"/>
        <end position="222"/>
    </location>
</feature>
<dbReference type="GeneID" id="9576714"/>
<dbReference type="Proteomes" id="UP000008383">
    <property type="component" value="Unassembled WGS sequence"/>
</dbReference>
<feature type="compositionally biased region" description="Acidic residues" evidence="1">
    <location>
        <begin position="132"/>
        <end position="150"/>
    </location>
</feature>
<accession>D4DCG4</accession>
<feature type="compositionally biased region" description="Basic residues" evidence="1">
    <location>
        <begin position="279"/>
        <end position="289"/>
    </location>
</feature>
<comment type="caution">
    <text evidence="2">The sequence shown here is derived from an EMBL/GenBank/DDBJ whole genome shotgun (WGS) entry which is preliminary data.</text>
</comment>
<proteinExistence type="predicted"/>
<dbReference type="OrthoDB" id="4174025at2759"/>
<evidence type="ECO:0000313" key="3">
    <source>
        <dbReference type="Proteomes" id="UP000008383"/>
    </source>
</evidence>
<protein>
    <submittedName>
        <fullName evidence="2">Uncharacterized protein</fullName>
    </submittedName>
</protein>
<dbReference type="AlphaFoldDB" id="D4DCG4"/>
<gene>
    <name evidence="2" type="ORF">TRV_04817</name>
</gene>
<evidence type="ECO:0000313" key="2">
    <source>
        <dbReference type="EMBL" id="EFE40449.1"/>
    </source>
</evidence>
<evidence type="ECO:0000256" key="1">
    <source>
        <dbReference type="SAM" id="MobiDB-lite"/>
    </source>
</evidence>
<feature type="region of interest" description="Disordered" evidence="1">
    <location>
        <begin position="28"/>
        <end position="237"/>
    </location>
</feature>
<dbReference type="HOGENOM" id="CLU_455581_0_0_1"/>
<reference evidence="3" key="1">
    <citation type="journal article" date="2011" name="Genome Biol.">
        <title>Comparative and functional genomics provide insights into the pathogenicity of dermatophytic fungi.</title>
        <authorList>
            <person name="Burmester A."/>
            <person name="Shelest E."/>
            <person name="Gloeckner G."/>
            <person name="Heddergott C."/>
            <person name="Schindler S."/>
            <person name="Staib P."/>
            <person name="Heidel A."/>
            <person name="Felder M."/>
            <person name="Petzold A."/>
            <person name="Szafranski K."/>
            <person name="Feuermann M."/>
            <person name="Pedruzzi I."/>
            <person name="Priebe S."/>
            <person name="Groth M."/>
            <person name="Winkler R."/>
            <person name="Li W."/>
            <person name="Kniemeyer O."/>
            <person name="Schroeckh V."/>
            <person name="Hertweck C."/>
            <person name="Hube B."/>
            <person name="White T.C."/>
            <person name="Platzer M."/>
            <person name="Guthke R."/>
            <person name="Heitman J."/>
            <person name="Woestemeyer J."/>
            <person name="Zipfel P.F."/>
            <person name="Monod M."/>
            <person name="Brakhage A.A."/>
        </authorList>
    </citation>
    <scope>NUCLEOTIDE SEQUENCE [LARGE SCALE GENOMIC DNA]</scope>
    <source>
        <strain evidence="3">HKI 0517</strain>
    </source>
</reference>
<feature type="compositionally biased region" description="Polar residues" evidence="1">
    <location>
        <begin position="105"/>
        <end position="117"/>
    </location>
</feature>
<keyword evidence="3" id="KW-1185">Reference proteome</keyword>
<feature type="region of interest" description="Disordered" evidence="1">
    <location>
        <begin position="263"/>
        <end position="293"/>
    </location>
</feature>
<feature type="compositionally biased region" description="Polar residues" evidence="1">
    <location>
        <begin position="28"/>
        <end position="42"/>
    </location>
</feature>
<dbReference type="EMBL" id="ACYE01000246">
    <property type="protein sequence ID" value="EFE40449.1"/>
    <property type="molecule type" value="Genomic_DNA"/>
</dbReference>
<feature type="compositionally biased region" description="Polar residues" evidence="1">
    <location>
        <begin position="225"/>
        <end position="237"/>
    </location>
</feature>
<dbReference type="RefSeq" id="XP_003021067.1">
    <property type="nucleotide sequence ID" value="XM_003021021.1"/>
</dbReference>